<dbReference type="SUPFAM" id="SSF53335">
    <property type="entry name" value="S-adenosyl-L-methionine-dependent methyltransferases"/>
    <property type="match status" value="1"/>
</dbReference>
<dbReference type="InterPro" id="IPR029063">
    <property type="entry name" value="SAM-dependent_MTases_sf"/>
</dbReference>
<dbReference type="GO" id="GO:0032259">
    <property type="term" value="P:methylation"/>
    <property type="evidence" value="ECO:0007669"/>
    <property type="project" value="UniProtKB-KW"/>
</dbReference>
<accession>A0ABV5VAM5</accession>
<dbReference type="PANTHER" id="PTHR43464:SF19">
    <property type="entry name" value="UBIQUINONE BIOSYNTHESIS O-METHYLTRANSFERASE, MITOCHONDRIAL"/>
    <property type="match status" value="1"/>
</dbReference>
<evidence type="ECO:0000256" key="3">
    <source>
        <dbReference type="ARBA" id="ARBA00022691"/>
    </source>
</evidence>
<organism evidence="5 6">
    <name type="scientific">Streptomyces thermocoprophilus</name>
    <dbReference type="NCBI Taxonomy" id="78356"/>
    <lineage>
        <taxon>Bacteria</taxon>
        <taxon>Bacillati</taxon>
        <taxon>Actinomycetota</taxon>
        <taxon>Actinomycetes</taxon>
        <taxon>Kitasatosporales</taxon>
        <taxon>Streptomycetaceae</taxon>
        <taxon>Streptomyces</taxon>
    </lineage>
</organism>
<comment type="caution">
    <text evidence="5">The sequence shown here is derived from an EMBL/GenBank/DDBJ whole genome shotgun (WGS) entry which is preliminary data.</text>
</comment>
<dbReference type="Gene3D" id="3.40.50.150">
    <property type="entry name" value="Vaccinia Virus protein VP39"/>
    <property type="match status" value="1"/>
</dbReference>
<dbReference type="RefSeq" id="WP_385858274.1">
    <property type="nucleotide sequence ID" value="NZ_JBHMAR010000004.1"/>
</dbReference>
<gene>
    <name evidence="5" type="ORF">ACFFRO_06725</name>
</gene>
<evidence type="ECO:0000256" key="1">
    <source>
        <dbReference type="ARBA" id="ARBA00022603"/>
    </source>
</evidence>
<dbReference type="CDD" id="cd02440">
    <property type="entry name" value="AdoMet_MTases"/>
    <property type="match status" value="1"/>
</dbReference>
<reference evidence="5 6" key="1">
    <citation type="submission" date="2024-09" db="EMBL/GenBank/DDBJ databases">
        <authorList>
            <person name="Sun Q."/>
            <person name="Mori K."/>
        </authorList>
    </citation>
    <scope>NUCLEOTIDE SEQUENCE [LARGE SCALE GENOMIC DNA]</scope>
    <source>
        <strain evidence="5 6">JCM 10918</strain>
    </source>
</reference>
<dbReference type="Proteomes" id="UP001589703">
    <property type="component" value="Unassembled WGS sequence"/>
</dbReference>
<proteinExistence type="predicted"/>
<sequence length="229" mass="24543">MTAETEAVESPFAEAARASYDKIAHDYTARYADWSTGLPLERALLSAFAELVRSAGSGGTAPVADVGSGPGGLTARLHELGLPVFGVDVSPRMVALAREAHPHLRFHVGSMTSLDLPSASLSGLTALYSTIHVPDEALPSAFAEFHRVLLPGAPLLLAFQTSGTPPRTDHLHLAECFGHEIALDYWFRPVEKVAGLLEEAGLRVWARAEREPEGEETRGRGFVVARRPG</sequence>
<dbReference type="EC" id="2.1.-.-" evidence="5"/>
<evidence type="ECO:0000313" key="6">
    <source>
        <dbReference type="Proteomes" id="UP001589703"/>
    </source>
</evidence>
<dbReference type="GO" id="GO:0008168">
    <property type="term" value="F:methyltransferase activity"/>
    <property type="evidence" value="ECO:0007669"/>
    <property type="project" value="UniProtKB-KW"/>
</dbReference>
<evidence type="ECO:0000256" key="2">
    <source>
        <dbReference type="ARBA" id="ARBA00022679"/>
    </source>
</evidence>
<dbReference type="EMBL" id="JBHMAR010000004">
    <property type="protein sequence ID" value="MFB9734830.1"/>
    <property type="molecule type" value="Genomic_DNA"/>
</dbReference>
<evidence type="ECO:0000313" key="5">
    <source>
        <dbReference type="EMBL" id="MFB9734830.1"/>
    </source>
</evidence>
<feature type="domain" description="Methyltransferase" evidence="4">
    <location>
        <begin position="63"/>
        <end position="152"/>
    </location>
</feature>
<keyword evidence="6" id="KW-1185">Reference proteome</keyword>
<keyword evidence="2 5" id="KW-0808">Transferase</keyword>
<keyword evidence="3" id="KW-0949">S-adenosyl-L-methionine</keyword>
<protein>
    <submittedName>
        <fullName evidence="5">Class I SAM-dependent methyltransferase</fullName>
        <ecNumber evidence="5">2.1.-.-</ecNumber>
    </submittedName>
</protein>
<name>A0ABV5VAM5_9ACTN</name>
<dbReference type="PANTHER" id="PTHR43464">
    <property type="entry name" value="METHYLTRANSFERASE"/>
    <property type="match status" value="1"/>
</dbReference>
<keyword evidence="1 5" id="KW-0489">Methyltransferase</keyword>
<dbReference type="InterPro" id="IPR041698">
    <property type="entry name" value="Methyltransf_25"/>
</dbReference>
<dbReference type="Pfam" id="PF13649">
    <property type="entry name" value="Methyltransf_25"/>
    <property type="match status" value="1"/>
</dbReference>
<evidence type="ECO:0000259" key="4">
    <source>
        <dbReference type="Pfam" id="PF13649"/>
    </source>
</evidence>